<dbReference type="PANTHER" id="PTHR30615">
    <property type="entry name" value="UNCHARACTERIZED PROTEIN YJBQ-RELATED"/>
    <property type="match status" value="1"/>
</dbReference>
<dbReference type="EMBL" id="LAZR01016457">
    <property type="protein sequence ID" value="KKM04414.1"/>
    <property type="molecule type" value="Genomic_DNA"/>
</dbReference>
<dbReference type="AlphaFoldDB" id="A0A0F9H015"/>
<dbReference type="InterPro" id="IPR001602">
    <property type="entry name" value="UPF0047_YjbQ-like"/>
</dbReference>
<sequence>MFRDEFSLRSRERVEIIDITSRLEGIVEKSGLRDGFVLAYTGHVTACLTINENDRELLEDIKENLLRLAPIDPHLVNSRYRHNEKYSSMSGEQNTHAHILATLMKPSIIVPMEKGRLRLGTWQSLFFFELDGPRSRNVQVQVWG</sequence>
<dbReference type="InterPro" id="IPR035917">
    <property type="entry name" value="YjbQ-like_sf"/>
</dbReference>
<dbReference type="PIRSF" id="PIRSF004681">
    <property type="entry name" value="UCP004681"/>
    <property type="match status" value="1"/>
</dbReference>
<gene>
    <name evidence="2" type="ORF">LCGC14_1764460</name>
</gene>
<evidence type="ECO:0000256" key="1">
    <source>
        <dbReference type="ARBA" id="ARBA00005534"/>
    </source>
</evidence>
<evidence type="ECO:0008006" key="3">
    <source>
        <dbReference type="Google" id="ProtNLM"/>
    </source>
</evidence>
<dbReference type="SUPFAM" id="SSF111038">
    <property type="entry name" value="YjbQ-like"/>
    <property type="match status" value="1"/>
</dbReference>
<proteinExistence type="inferred from homology"/>
<accession>A0A0F9H015</accession>
<evidence type="ECO:0000313" key="2">
    <source>
        <dbReference type="EMBL" id="KKM04414.1"/>
    </source>
</evidence>
<dbReference type="PANTHER" id="PTHR30615:SF8">
    <property type="entry name" value="UPF0047 PROTEIN C4A8.02C"/>
    <property type="match status" value="1"/>
</dbReference>
<dbReference type="Gene3D" id="2.60.120.460">
    <property type="entry name" value="YjbQ-like"/>
    <property type="match status" value="1"/>
</dbReference>
<protein>
    <recommendedName>
        <fullName evidence="3">Secondary thiamine-phosphate synthase enzyme</fullName>
    </recommendedName>
</protein>
<name>A0A0F9H015_9ZZZZ</name>
<comment type="caution">
    <text evidence="2">The sequence shown here is derived from an EMBL/GenBank/DDBJ whole genome shotgun (WGS) entry which is preliminary data.</text>
</comment>
<dbReference type="NCBIfam" id="TIGR00149">
    <property type="entry name" value="TIGR00149_YjbQ"/>
    <property type="match status" value="1"/>
</dbReference>
<organism evidence="2">
    <name type="scientific">marine sediment metagenome</name>
    <dbReference type="NCBI Taxonomy" id="412755"/>
    <lineage>
        <taxon>unclassified sequences</taxon>
        <taxon>metagenomes</taxon>
        <taxon>ecological metagenomes</taxon>
    </lineage>
</organism>
<reference evidence="2" key="1">
    <citation type="journal article" date="2015" name="Nature">
        <title>Complex archaea that bridge the gap between prokaryotes and eukaryotes.</title>
        <authorList>
            <person name="Spang A."/>
            <person name="Saw J.H."/>
            <person name="Jorgensen S.L."/>
            <person name="Zaremba-Niedzwiedzka K."/>
            <person name="Martijn J."/>
            <person name="Lind A.E."/>
            <person name="van Eijk R."/>
            <person name="Schleper C."/>
            <person name="Guy L."/>
            <person name="Ettema T.J."/>
        </authorList>
    </citation>
    <scope>NUCLEOTIDE SEQUENCE</scope>
</reference>
<comment type="similarity">
    <text evidence="1">Belongs to the UPF0047 family.</text>
</comment>
<dbReference type="Pfam" id="PF01894">
    <property type="entry name" value="YjbQ"/>
    <property type="match status" value="1"/>
</dbReference>